<dbReference type="PANTHER" id="PTHR48047:SF143">
    <property type="entry name" value="UDP-GLYCOSYLTRANSFERASE 73D1"/>
    <property type="match status" value="1"/>
</dbReference>
<reference evidence="9" key="1">
    <citation type="submission" date="2019-03" db="EMBL/GenBank/DDBJ databases">
        <authorList>
            <person name="Mank J."/>
            <person name="Almeida P."/>
        </authorList>
    </citation>
    <scope>NUCLEOTIDE SEQUENCE</scope>
    <source>
        <strain evidence="9">78183</strain>
    </source>
</reference>
<dbReference type="PANTHER" id="PTHR48047">
    <property type="entry name" value="GLYCOSYLTRANSFERASE"/>
    <property type="match status" value="1"/>
</dbReference>
<keyword evidence="3 6" id="KW-0328">Glycosyltransferase</keyword>
<evidence type="ECO:0000256" key="3">
    <source>
        <dbReference type="ARBA" id="ARBA00022676"/>
    </source>
</evidence>
<sequence>MSSQLHFVLIPLMAQGHMIPMIDMARLFSERGVTVSLVTTPHNASRFASTIERGIESGLPIRIIPIPFPCEEVGLPIGYENLDTLPSRDLLTKFYIAVAKLQQPLENILQSANPRPSCIISDKCLSWTAKTAQRFNIPRIVFHGMCCFSLLSSHNIRLHKAHLTVASDSEPFEVPGMPESFKVTKAQLPGSFVSLPDLDDVRNKMQEAESTAYGVVVNSFDELEHGCAEEYEKALKKKVWCIGPVSLCNRKNLDKFERGNKASIDKKKCMEWLDSMETGSVIYACLGSLCRLVPSQLIELGLGLEASNRPFIWVVKTGDRDSELEEWFVKENFEERVKGRGLLIKGWAPQVLILSHRSVGGFLTHCGWNSTVEGICSGVPLITWPQFSEQFINEKLVVEILKIGVRIGVEIPVRWGEEDKVGVLVKKDEVRKAVLTLMGGGGEESKSMRSRAIELGKQASKAMESGGSSNRNLSCLIEDIMKQQTQNQKG</sequence>
<dbReference type="EMBL" id="CAADRP010000147">
    <property type="protein sequence ID" value="VFU23942.1"/>
    <property type="molecule type" value="Genomic_DNA"/>
</dbReference>
<dbReference type="Pfam" id="PF00201">
    <property type="entry name" value="UDPGT"/>
    <property type="match status" value="1"/>
</dbReference>
<comment type="catalytic activity">
    <reaction evidence="5">
        <text>an anthocyanidin + UDP-alpha-D-glucose + H(+) = an anthocyanidin 3-O-beta-D-glucoside + UDP</text>
        <dbReference type="Rhea" id="RHEA:20093"/>
        <dbReference type="ChEBI" id="CHEBI:15378"/>
        <dbReference type="ChEBI" id="CHEBI:16307"/>
        <dbReference type="ChEBI" id="CHEBI:58223"/>
        <dbReference type="ChEBI" id="CHEBI:58885"/>
        <dbReference type="ChEBI" id="CHEBI:143576"/>
        <dbReference type="EC" id="2.4.1.115"/>
    </reaction>
</comment>
<dbReference type="Gene3D" id="3.40.50.2000">
    <property type="entry name" value="Glycogen Phosphorylase B"/>
    <property type="match status" value="2"/>
</dbReference>
<dbReference type="Pfam" id="PF26168">
    <property type="entry name" value="Glyco_transf_N"/>
    <property type="match status" value="1"/>
</dbReference>
<dbReference type="InterPro" id="IPR058980">
    <property type="entry name" value="Glyco_transf_N"/>
</dbReference>
<accession>A0A6N2K6L2</accession>
<name>A0A6N2K6L2_SALVM</name>
<evidence type="ECO:0000256" key="5">
    <source>
        <dbReference type="ARBA" id="ARBA00047606"/>
    </source>
</evidence>
<dbReference type="CDD" id="cd03784">
    <property type="entry name" value="GT1_Gtf-like"/>
    <property type="match status" value="1"/>
</dbReference>
<protein>
    <recommendedName>
        <fullName evidence="7">Glycosyltransferase</fullName>
        <ecNumber evidence="7">2.4.1.-</ecNumber>
    </recommendedName>
</protein>
<dbReference type="FunFam" id="3.40.50.2000:FF:000071">
    <property type="entry name" value="Glycosyltransferase"/>
    <property type="match status" value="1"/>
</dbReference>
<dbReference type="InterPro" id="IPR035595">
    <property type="entry name" value="UDP_glycos_trans_CS"/>
</dbReference>
<evidence type="ECO:0000256" key="1">
    <source>
        <dbReference type="ARBA" id="ARBA00004935"/>
    </source>
</evidence>
<dbReference type="PROSITE" id="PS00375">
    <property type="entry name" value="UDPGT"/>
    <property type="match status" value="1"/>
</dbReference>
<comment type="similarity">
    <text evidence="2 6">Belongs to the UDP-glycosyltransferase family.</text>
</comment>
<evidence type="ECO:0000256" key="4">
    <source>
        <dbReference type="ARBA" id="ARBA00022679"/>
    </source>
</evidence>
<evidence type="ECO:0000313" key="9">
    <source>
        <dbReference type="EMBL" id="VFU23942.1"/>
    </source>
</evidence>
<evidence type="ECO:0000259" key="8">
    <source>
        <dbReference type="Pfam" id="PF26168"/>
    </source>
</evidence>
<dbReference type="FunFam" id="3.40.50.2000:FF:000047">
    <property type="entry name" value="Glycosyltransferase"/>
    <property type="match status" value="1"/>
</dbReference>
<comment type="pathway">
    <text evidence="1">Pigment biosynthesis; anthocyanin biosynthesis.</text>
</comment>
<dbReference type="UniPathway" id="UPA00009"/>
<evidence type="ECO:0000256" key="2">
    <source>
        <dbReference type="ARBA" id="ARBA00009995"/>
    </source>
</evidence>
<evidence type="ECO:0000256" key="6">
    <source>
        <dbReference type="RuleBase" id="RU003718"/>
    </source>
</evidence>
<keyword evidence="4 6" id="KW-0808">Transferase</keyword>
<dbReference type="GO" id="GO:0047213">
    <property type="term" value="F:anthocyanidin 3-O-glucosyltransferase activity"/>
    <property type="evidence" value="ECO:0007669"/>
    <property type="project" value="UniProtKB-EC"/>
</dbReference>
<dbReference type="EC" id="2.4.1.-" evidence="7"/>
<feature type="domain" description="Glycosyltransferase N-terminal" evidence="8">
    <location>
        <begin position="6"/>
        <end position="245"/>
    </location>
</feature>
<dbReference type="AlphaFoldDB" id="A0A6N2K6L2"/>
<gene>
    <name evidence="9" type="ORF">SVIM_LOCUS40739</name>
</gene>
<proteinExistence type="inferred from homology"/>
<dbReference type="GO" id="GO:0009718">
    <property type="term" value="P:anthocyanin-containing compound biosynthetic process"/>
    <property type="evidence" value="ECO:0007669"/>
    <property type="project" value="UniProtKB-UniPathway"/>
</dbReference>
<dbReference type="InterPro" id="IPR002213">
    <property type="entry name" value="UDP_glucos_trans"/>
</dbReference>
<dbReference type="SUPFAM" id="SSF53756">
    <property type="entry name" value="UDP-Glycosyltransferase/glycogen phosphorylase"/>
    <property type="match status" value="1"/>
</dbReference>
<organism evidence="9">
    <name type="scientific">Salix viminalis</name>
    <name type="common">Common osier</name>
    <name type="synonym">Basket willow</name>
    <dbReference type="NCBI Taxonomy" id="40686"/>
    <lineage>
        <taxon>Eukaryota</taxon>
        <taxon>Viridiplantae</taxon>
        <taxon>Streptophyta</taxon>
        <taxon>Embryophyta</taxon>
        <taxon>Tracheophyta</taxon>
        <taxon>Spermatophyta</taxon>
        <taxon>Magnoliopsida</taxon>
        <taxon>eudicotyledons</taxon>
        <taxon>Gunneridae</taxon>
        <taxon>Pentapetalae</taxon>
        <taxon>rosids</taxon>
        <taxon>fabids</taxon>
        <taxon>Malpighiales</taxon>
        <taxon>Salicaceae</taxon>
        <taxon>Saliceae</taxon>
        <taxon>Salix</taxon>
    </lineage>
</organism>
<evidence type="ECO:0000256" key="7">
    <source>
        <dbReference type="RuleBase" id="RU362057"/>
    </source>
</evidence>